<comment type="catalytic activity">
    <reaction evidence="31">
        <text>N,N-dimethylaniline + NADPH + O2 + H(+) = N,N-dimethylaniline N-oxide + NADP(+) + H2O</text>
        <dbReference type="Rhea" id="RHEA:24468"/>
        <dbReference type="ChEBI" id="CHEBI:15377"/>
        <dbReference type="ChEBI" id="CHEBI:15378"/>
        <dbReference type="ChEBI" id="CHEBI:15379"/>
        <dbReference type="ChEBI" id="CHEBI:16269"/>
        <dbReference type="ChEBI" id="CHEBI:17735"/>
        <dbReference type="ChEBI" id="CHEBI:57783"/>
        <dbReference type="ChEBI" id="CHEBI:58349"/>
        <dbReference type="EC" id="1.14.13.8"/>
    </reaction>
    <physiologicalReaction direction="left-to-right" evidence="31">
        <dbReference type="Rhea" id="RHEA:24469"/>
    </physiologicalReaction>
</comment>
<keyword evidence="9" id="KW-0256">Endoplasmic reticulum</keyword>
<dbReference type="FunFam" id="3.50.50.60:FF:000159">
    <property type="entry name" value="Dimethylaniline monooxygenase [N-oxide-forming]"/>
    <property type="match status" value="2"/>
</dbReference>
<evidence type="ECO:0000256" key="3">
    <source>
        <dbReference type="ARBA" id="ARBA00004524"/>
    </source>
</evidence>
<dbReference type="SUPFAM" id="SSF51905">
    <property type="entry name" value="FAD/NAD(P)-binding domain"/>
    <property type="match status" value="4"/>
</dbReference>
<dbReference type="GO" id="GO:0050660">
    <property type="term" value="F:flavin adenine dinucleotide binding"/>
    <property type="evidence" value="ECO:0007669"/>
    <property type="project" value="InterPro"/>
</dbReference>
<evidence type="ECO:0000256" key="26">
    <source>
        <dbReference type="ARBA" id="ARBA00048041"/>
    </source>
</evidence>
<evidence type="ECO:0000313" key="35">
    <source>
        <dbReference type="Proteomes" id="UP000827092"/>
    </source>
</evidence>
<dbReference type="InterPro" id="IPR002257">
    <property type="entry name" value="Flavin_mOase_5"/>
</dbReference>
<dbReference type="Proteomes" id="UP000827092">
    <property type="component" value="Unassembled WGS sequence"/>
</dbReference>
<evidence type="ECO:0000256" key="29">
    <source>
        <dbReference type="ARBA" id="ARBA00048989"/>
    </source>
</evidence>
<evidence type="ECO:0000256" key="2">
    <source>
        <dbReference type="ARBA" id="ARBA00004389"/>
    </source>
</evidence>
<comment type="similarity">
    <text evidence="4 33">Belongs to the FMO family.</text>
</comment>
<keyword evidence="13" id="KW-1133">Transmembrane helix</keyword>
<dbReference type="Gene3D" id="3.50.50.60">
    <property type="entry name" value="FAD/NAD(P)-binding domain"/>
    <property type="match status" value="3"/>
</dbReference>
<dbReference type="PANTHER" id="PTHR23023">
    <property type="entry name" value="DIMETHYLANILINE MONOOXYGENASE"/>
    <property type="match status" value="1"/>
</dbReference>
<keyword evidence="6" id="KW-0597">Phosphoprotein</keyword>
<keyword evidence="16" id="KW-0443">Lipid metabolism</keyword>
<evidence type="ECO:0000256" key="8">
    <source>
        <dbReference type="ARBA" id="ARBA00022692"/>
    </source>
</evidence>
<dbReference type="EC" id="1.-.-.-" evidence="33"/>
<gene>
    <name evidence="34" type="ORF">JTE90_021878</name>
</gene>
<dbReference type="GO" id="GO:0050661">
    <property type="term" value="F:NADP binding"/>
    <property type="evidence" value="ECO:0007669"/>
    <property type="project" value="InterPro"/>
</dbReference>
<evidence type="ECO:0000256" key="9">
    <source>
        <dbReference type="ARBA" id="ARBA00022824"/>
    </source>
</evidence>
<comment type="catalytic activity">
    <reaction evidence="29">
        <text>(2E)-geranial + NADPH + O2 + H(+) = (1E)-2,6-dimethylhepta-1,5-dien-1-yl formate + NADP(+) + H2O</text>
        <dbReference type="Rhea" id="RHEA:54860"/>
        <dbReference type="ChEBI" id="CHEBI:15377"/>
        <dbReference type="ChEBI" id="CHEBI:15378"/>
        <dbReference type="ChEBI" id="CHEBI:15379"/>
        <dbReference type="ChEBI" id="CHEBI:16980"/>
        <dbReference type="ChEBI" id="CHEBI:57783"/>
        <dbReference type="ChEBI" id="CHEBI:58349"/>
        <dbReference type="ChEBI" id="CHEBI:138375"/>
    </reaction>
    <physiologicalReaction direction="left-to-right" evidence="29">
        <dbReference type="Rhea" id="RHEA:54861"/>
    </physiologicalReaction>
</comment>
<dbReference type="Pfam" id="PF00743">
    <property type="entry name" value="FMO-like"/>
    <property type="match status" value="2"/>
</dbReference>
<keyword evidence="10 33" id="KW-0274">FAD</keyword>
<evidence type="ECO:0000256" key="6">
    <source>
        <dbReference type="ARBA" id="ARBA00022553"/>
    </source>
</evidence>
<dbReference type="GO" id="GO:0006629">
    <property type="term" value="P:lipid metabolic process"/>
    <property type="evidence" value="ECO:0007669"/>
    <property type="project" value="UniProtKB-KW"/>
</dbReference>
<dbReference type="GO" id="GO:0005789">
    <property type="term" value="C:endoplasmic reticulum membrane"/>
    <property type="evidence" value="ECO:0007669"/>
    <property type="project" value="UniProtKB-SubCell"/>
</dbReference>
<evidence type="ECO:0000256" key="24">
    <source>
        <dbReference type="ARBA" id="ARBA00047864"/>
    </source>
</evidence>
<accession>A0AAV6UY16</accession>
<evidence type="ECO:0000256" key="15">
    <source>
        <dbReference type="ARBA" id="ARBA00023033"/>
    </source>
</evidence>
<keyword evidence="14 33" id="KW-0560">Oxidoreductase</keyword>
<evidence type="ECO:0000256" key="13">
    <source>
        <dbReference type="ARBA" id="ARBA00022989"/>
    </source>
</evidence>
<dbReference type="GO" id="GO:0004499">
    <property type="term" value="F:N,N-dimethylaniline monooxygenase activity"/>
    <property type="evidence" value="ECO:0007669"/>
    <property type="project" value="InterPro"/>
</dbReference>
<evidence type="ECO:0000256" key="11">
    <source>
        <dbReference type="ARBA" id="ARBA00022848"/>
    </source>
</evidence>
<keyword evidence="12" id="KW-0521">NADP</keyword>
<evidence type="ECO:0000256" key="27">
    <source>
        <dbReference type="ARBA" id="ARBA00048088"/>
    </source>
</evidence>
<evidence type="ECO:0000256" key="17">
    <source>
        <dbReference type="ARBA" id="ARBA00023136"/>
    </source>
</evidence>
<comment type="caution">
    <text evidence="34">The sequence shown here is derived from an EMBL/GenBank/DDBJ whole genome shotgun (WGS) entry which is preliminary data.</text>
</comment>
<dbReference type="PRINTS" id="PR01125">
    <property type="entry name" value="FMOXYGENASE5"/>
</dbReference>
<protein>
    <recommendedName>
        <fullName evidence="33">Flavin-containing monooxygenase</fullName>
        <ecNumber evidence="33">1.-.-.-</ecNumber>
    </recommendedName>
</protein>
<evidence type="ECO:0000256" key="20">
    <source>
        <dbReference type="ARBA" id="ARBA00047338"/>
    </source>
</evidence>
<evidence type="ECO:0000256" key="5">
    <source>
        <dbReference type="ARBA" id="ARBA00022481"/>
    </source>
</evidence>
<evidence type="ECO:0000256" key="4">
    <source>
        <dbReference type="ARBA" id="ARBA00009183"/>
    </source>
</evidence>
<comment type="catalytic activity">
    <reaction evidence="32">
        <text>octan-3-one + NADPH + O2 + H(+) = pentyl propanoate + NADP(+) + H2O</text>
        <dbReference type="Rhea" id="RHEA:54840"/>
        <dbReference type="ChEBI" id="CHEBI:15377"/>
        <dbReference type="ChEBI" id="CHEBI:15378"/>
        <dbReference type="ChEBI" id="CHEBI:15379"/>
        <dbReference type="ChEBI" id="CHEBI:57783"/>
        <dbReference type="ChEBI" id="CHEBI:58349"/>
        <dbReference type="ChEBI" id="CHEBI:80946"/>
        <dbReference type="ChEBI" id="CHEBI:87373"/>
    </reaction>
    <physiologicalReaction direction="left-to-right" evidence="32">
        <dbReference type="Rhea" id="RHEA:54841"/>
    </physiologicalReaction>
</comment>
<evidence type="ECO:0000256" key="23">
    <source>
        <dbReference type="ARBA" id="ARBA00047855"/>
    </source>
</evidence>
<evidence type="ECO:0000256" key="21">
    <source>
        <dbReference type="ARBA" id="ARBA00047426"/>
    </source>
</evidence>
<name>A0AAV6UY16_9ARAC</name>
<comment type="catalytic activity">
    <reaction evidence="28">
        <text>octan-3-one + NADPH + O2 + H(+) = ethyl hexanoate + NADP(+) + H2O</text>
        <dbReference type="Rhea" id="RHEA:54856"/>
        <dbReference type="ChEBI" id="CHEBI:15377"/>
        <dbReference type="ChEBI" id="CHEBI:15378"/>
        <dbReference type="ChEBI" id="CHEBI:15379"/>
        <dbReference type="ChEBI" id="CHEBI:57783"/>
        <dbReference type="ChEBI" id="CHEBI:58349"/>
        <dbReference type="ChEBI" id="CHEBI:80946"/>
        <dbReference type="ChEBI" id="CHEBI:86055"/>
    </reaction>
    <physiologicalReaction direction="left-to-right" evidence="28">
        <dbReference type="Rhea" id="RHEA:54857"/>
    </physiologicalReaction>
</comment>
<comment type="catalytic activity">
    <reaction evidence="30">
        <text>heptan-4-one + NADPH + O2 + H(+) = propyl butanoate + NADP(+) + H2O</text>
        <dbReference type="Rhea" id="RHEA:54852"/>
        <dbReference type="ChEBI" id="CHEBI:15377"/>
        <dbReference type="ChEBI" id="CHEBI:15378"/>
        <dbReference type="ChEBI" id="CHEBI:15379"/>
        <dbReference type="ChEBI" id="CHEBI:57783"/>
        <dbReference type="ChEBI" id="CHEBI:58349"/>
        <dbReference type="ChEBI" id="CHEBI:89484"/>
        <dbReference type="ChEBI" id="CHEBI:89719"/>
    </reaction>
    <physiologicalReaction direction="left-to-right" evidence="30">
        <dbReference type="Rhea" id="RHEA:54853"/>
    </physiologicalReaction>
</comment>
<dbReference type="GO" id="GO:0034899">
    <property type="term" value="F:trimethylamine monooxygenase activity"/>
    <property type="evidence" value="ECO:0007669"/>
    <property type="project" value="UniProtKB-EC"/>
</dbReference>
<comment type="function">
    <text evidence="19">Broad spectrum monooxygenase that catalyzes the oxygenation of a wide variety of nitrogen- and sulfur-containing compounds including xenobiotics. Catalyzes the S-oxygenation of hypotaurine to produce taurine, an organic osmolyte involved in cell volume regulation as well as a variety of cytoprotective and developmental processes. In vitro, catalyzes the N-oxygenation of trimethylamine (TMA) to produce trimethylamine N-oxide (TMAO) and could therefore participate to the detoxification of this compound that is generated by the action of gut microbiota from dietary precursors such as choline, choline containing compounds, betaine or L-carnitine.</text>
</comment>
<evidence type="ECO:0000256" key="32">
    <source>
        <dbReference type="ARBA" id="ARBA00049475"/>
    </source>
</evidence>
<comment type="catalytic activity">
    <reaction evidence="23">
        <text>sulcatone + NADPH + O2 + H(+) = 4-methylpent-3-en-1-yl acetate + NADP(+) + H2O</text>
        <dbReference type="Rhea" id="RHEA:54864"/>
        <dbReference type="ChEBI" id="CHEBI:15377"/>
        <dbReference type="ChEBI" id="CHEBI:15378"/>
        <dbReference type="ChEBI" id="CHEBI:15379"/>
        <dbReference type="ChEBI" id="CHEBI:16310"/>
        <dbReference type="ChEBI" id="CHEBI:57783"/>
        <dbReference type="ChEBI" id="CHEBI:58349"/>
        <dbReference type="ChEBI" id="CHEBI:138373"/>
    </reaction>
    <physiologicalReaction direction="left-to-right" evidence="23">
        <dbReference type="Rhea" id="RHEA:54865"/>
    </physiologicalReaction>
</comment>
<dbReference type="EMBL" id="JAFNEN010000217">
    <property type="protein sequence ID" value="KAG8189375.1"/>
    <property type="molecule type" value="Genomic_DNA"/>
</dbReference>
<comment type="catalytic activity">
    <reaction evidence="25">
        <text>hexan-3-one + NADPH + O2 + H(+) = ethyl butanoate + NADP(+) + H2O</text>
        <dbReference type="Rhea" id="RHEA:54844"/>
        <dbReference type="ChEBI" id="CHEBI:15377"/>
        <dbReference type="ChEBI" id="CHEBI:15378"/>
        <dbReference type="ChEBI" id="CHEBI:15379"/>
        <dbReference type="ChEBI" id="CHEBI:57783"/>
        <dbReference type="ChEBI" id="CHEBI:58349"/>
        <dbReference type="ChEBI" id="CHEBI:88764"/>
        <dbReference type="ChEBI" id="CHEBI:89891"/>
    </reaction>
    <physiologicalReaction direction="left-to-right" evidence="25">
        <dbReference type="Rhea" id="RHEA:54845"/>
    </physiologicalReaction>
</comment>
<evidence type="ECO:0000256" key="7">
    <source>
        <dbReference type="ARBA" id="ARBA00022630"/>
    </source>
</evidence>
<dbReference type="InterPro" id="IPR000960">
    <property type="entry name" value="Flavin_mOase"/>
</dbReference>
<comment type="function">
    <text evidence="18">Acts as a Baeyer-Villiger monooxygenase on a broad range of substrates. Catalyzes the insertion of an oxygen atom into a carbon-carbon bond adjacent to a carbonyl, which converts ketones to esters. Active on diverse carbonyl compounds, whereas soft nucleophiles are mostly non- or poorly reactive. In contrast with other forms of FMO it is non- or poorly active on 'classical' substrates such as drugs, pesticides, and dietary components containing soft nucleophilic heteroatoms. Able to oxidize drug molecules bearing a carbonyl group on an aliphatic chain, such as nabumetone and pentoxifylline. Also, in the absence of substrates, shows slow but yet significant NADPH oxidase activity. Acts as a positive modulator of cholesterol biosynthesis as well as glucose homeostasis, promoting metabolic aging via pleiotropic effects.</text>
</comment>
<organism evidence="34 35">
    <name type="scientific">Oedothorax gibbosus</name>
    <dbReference type="NCBI Taxonomy" id="931172"/>
    <lineage>
        <taxon>Eukaryota</taxon>
        <taxon>Metazoa</taxon>
        <taxon>Ecdysozoa</taxon>
        <taxon>Arthropoda</taxon>
        <taxon>Chelicerata</taxon>
        <taxon>Arachnida</taxon>
        <taxon>Araneae</taxon>
        <taxon>Araneomorphae</taxon>
        <taxon>Entelegynae</taxon>
        <taxon>Araneoidea</taxon>
        <taxon>Linyphiidae</taxon>
        <taxon>Erigoninae</taxon>
        <taxon>Oedothorax</taxon>
    </lineage>
</organism>
<evidence type="ECO:0000256" key="19">
    <source>
        <dbReference type="ARBA" id="ARBA00045957"/>
    </source>
</evidence>
<evidence type="ECO:0000256" key="18">
    <source>
        <dbReference type="ARBA" id="ARBA00045722"/>
    </source>
</evidence>
<evidence type="ECO:0000256" key="14">
    <source>
        <dbReference type="ARBA" id="ARBA00023002"/>
    </source>
</evidence>
<evidence type="ECO:0000256" key="33">
    <source>
        <dbReference type="RuleBase" id="RU361177"/>
    </source>
</evidence>
<evidence type="ECO:0000313" key="34">
    <source>
        <dbReference type="EMBL" id="KAG8189375.1"/>
    </source>
</evidence>
<evidence type="ECO:0000256" key="25">
    <source>
        <dbReference type="ARBA" id="ARBA00047977"/>
    </source>
</evidence>
<keyword evidence="11" id="KW-0492">Microsome</keyword>
<comment type="catalytic activity">
    <reaction evidence="22">
        <text>heptan-2-one + NADPH + O2 + H(+) = pentyl acetate + NADP(+) + H2O</text>
        <dbReference type="Rhea" id="RHEA:54836"/>
        <dbReference type="ChEBI" id="CHEBI:5672"/>
        <dbReference type="ChEBI" id="CHEBI:15377"/>
        <dbReference type="ChEBI" id="CHEBI:15378"/>
        <dbReference type="ChEBI" id="CHEBI:15379"/>
        <dbReference type="ChEBI" id="CHEBI:57783"/>
        <dbReference type="ChEBI" id="CHEBI:58349"/>
        <dbReference type="ChEBI" id="CHEBI:87362"/>
    </reaction>
    <physiologicalReaction direction="left-to-right" evidence="22">
        <dbReference type="Rhea" id="RHEA:54837"/>
    </physiologicalReaction>
</comment>
<keyword evidence="7 33" id="KW-0285">Flavoprotein</keyword>
<dbReference type="AlphaFoldDB" id="A0AAV6UY16"/>
<dbReference type="GO" id="GO:0016174">
    <property type="term" value="F:NAD(P)H oxidase H2O2-forming activity"/>
    <property type="evidence" value="ECO:0007669"/>
    <property type="project" value="UniProtKB-EC"/>
</dbReference>
<sequence>MELIGRWRTSKIKLKTEMAQAKRIAVLGAGPSGLSAIKSCKEEGFLPVCYERNNEPGGLWRYHDEDIEGVASVMRTTIINTSKEISAFSDFPPPKEYPNYMHNSKMFDYFMSYAEHFDLLRHIRYNFEVVKVEPTKDFDETGRWTVTVKSTKTAAITKEDFDGVLVCVGHHVYPKIPTFPDQDKFKGTITHTHSLKNCDRYVDQKVVVVGIGNSGVDAAVDCTYVAKQVYLSTRRGSWIFSRVGKNGLPFDVNFTVRKNFFFSMFKSYSSICDDIEKSLNEKFDHETYKLKPNHRVLSAHPTMNDALPNCILSGRVIVKGDIERFTENGIIFVGDETVTKADAVILATGYHIRFPFLDSNILSTDDNRIQLYKYSIPLSLKHPTLAIVGLIQPIGPIFPIAEMQCRWFMQIQSGKLKLPSKEEMWKDTTRKNEANAKRYVESTRHTIQVDFVPFLDELASQFGAKPNFFKMAFTDPKLFWVCMNGPCFSYQFRLQGPHAWKGARDAILNYEERMFTPLNSNVNKKVEKKTSLLSRKGLLVLLAVSALGVAYGRKYRRDEQKERPFPLELCLNRDCPSVKSTMTTKKRVLVIGAGVSGLTAIKACKDEDLNVVCYEKSGDWGGLWRYHDSDSDGVPSVMKSTISNTSKEMSSFSDFPPPSEYPSYLHHTLVMKYLEMYAEQFNLLSCISYFQEVIELIPAEDYGSTGNWLVKVRDLHSDESREETFNGVMACIGHHTYPYTPSYPNMDNFNGKIMHSHGYKTFGEFENKVVLVVGAGNSGGDIASEVSNVAKKVYLSTRRGTWIFPRVFKKGKPMDVVLTRRYRMLLPTKYVCNSLEKSLNKRMDHKRYGIQPYHPPTSQHPTINDEIQAKILVGTVTVKKDIKEFTETGVLFDGDDTATNIDAVVFATGFQFKFPFLTDDILRVGKKNKVLLYKNVFPPQLKHHTLAVIGLVQPSGSLFPAFEIQSRWFAALMTEKCHLPPTEKMLASVRATEGFRARSYVQSPRHSVEAPWIVYVDEVASCFGVKPNLAAMLVKDPKLYWACMFGPCLPYQYRLNGPNKWAGARDAILNYKKRLFQHLTVGQGK</sequence>
<keyword evidence="5" id="KW-0488">Methylation</keyword>
<comment type="cofactor">
    <cofactor evidence="1 33">
        <name>FAD</name>
        <dbReference type="ChEBI" id="CHEBI:57692"/>
    </cofactor>
</comment>
<evidence type="ECO:0000256" key="22">
    <source>
        <dbReference type="ARBA" id="ARBA00047574"/>
    </source>
</evidence>
<reference evidence="34 35" key="1">
    <citation type="journal article" date="2022" name="Nat. Ecol. Evol.">
        <title>A masculinizing supergene underlies an exaggerated male reproductive morph in a spider.</title>
        <authorList>
            <person name="Hendrickx F."/>
            <person name="De Corte Z."/>
            <person name="Sonet G."/>
            <person name="Van Belleghem S.M."/>
            <person name="Kostlbacher S."/>
            <person name="Vangestel C."/>
        </authorList>
    </citation>
    <scope>NUCLEOTIDE SEQUENCE [LARGE SCALE GENOMIC DNA]</scope>
    <source>
        <strain evidence="34">W744_W776</strain>
    </source>
</reference>
<comment type="catalytic activity">
    <reaction evidence="21">
        <text>hexan-3-one + NADPH + O2 + H(+) = propyl propanoate + NADP(+) + H2O</text>
        <dbReference type="Rhea" id="RHEA:54848"/>
        <dbReference type="ChEBI" id="CHEBI:15377"/>
        <dbReference type="ChEBI" id="CHEBI:15378"/>
        <dbReference type="ChEBI" id="CHEBI:15379"/>
        <dbReference type="ChEBI" id="CHEBI:57783"/>
        <dbReference type="ChEBI" id="CHEBI:58349"/>
        <dbReference type="ChEBI" id="CHEBI:89828"/>
        <dbReference type="ChEBI" id="CHEBI:89891"/>
    </reaction>
    <physiologicalReaction direction="left-to-right" evidence="21">
        <dbReference type="Rhea" id="RHEA:54849"/>
    </physiologicalReaction>
</comment>
<keyword evidence="8" id="KW-0812">Transmembrane</keyword>
<comment type="catalytic activity">
    <reaction evidence="26">
        <text>hypotaurine + NADPH + O2 + H(+) = taurine + NADP(+) + H2O</text>
        <dbReference type="Rhea" id="RHEA:69819"/>
        <dbReference type="ChEBI" id="CHEBI:15377"/>
        <dbReference type="ChEBI" id="CHEBI:15378"/>
        <dbReference type="ChEBI" id="CHEBI:15379"/>
        <dbReference type="ChEBI" id="CHEBI:57783"/>
        <dbReference type="ChEBI" id="CHEBI:57853"/>
        <dbReference type="ChEBI" id="CHEBI:58349"/>
        <dbReference type="ChEBI" id="CHEBI:507393"/>
        <dbReference type="EC" id="1.14.13.8"/>
    </reaction>
    <physiologicalReaction direction="left-to-right" evidence="26">
        <dbReference type="Rhea" id="RHEA:69820"/>
    </physiologicalReaction>
</comment>
<dbReference type="InterPro" id="IPR020946">
    <property type="entry name" value="Flavin_mOase-like"/>
</dbReference>
<comment type="subcellular location">
    <subcellularLocation>
        <location evidence="2">Endoplasmic reticulum membrane</location>
        <topology evidence="2">Single-pass membrane protein</topology>
    </subcellularLocation>
    <subcellularLocation>
        <location evidence="3">Microsome membrane</location>
    </subcellularLocation>
</comment>
<evidence type="ECO:0000256" key="10">
    <source>
        <dbReference type="ARBA" id="ARBA00022827"/>
    </source>
</evidence>
<dbReference type="InterPro" id="IPR036188">
    <property type="entry name" value="FAD/NAD-bd_sf"/>
</dbReference>
<keyword evidence="35" id="KW-1185">Reference proteome</keyword>
<proteinExistence type="inferred from homology"/>
<evidence type="ECO:0000256" key="30">
    <source>
        <dbReference type="ARBA" id="ARBA00048990"/>
    </source>
</evidence>
<comment type="catalytic activity">
    <reaction evidence="20">
        <text>hypotaurine + NADH + O2 + H(+) = taurine + NAD(+) + H2O</text>
        <dbReference type="Rhea" id="RHEA:74111"/>
        <dbReference type="ChEBI" id="CHEBI:15377"/>
        <dbReference type="ChEBI" id="CHEBI:15378"/>
        <dbReference type="ChEBI" id="CHEBI:15379"/>
        <dbReference type="ChEBI" id="CHEBI:57540"/>
        <dbReference type="ChEBI" id="CHEBI:57853"/>
        <dbReference type="ChEBI" id="CHEBI:57945"/>
        <dbReference type="ChEBI" id="CHEBI:507393"/>
        <dbReference type="EC" id="1.14.13.8"/>
    </reaction>
    <physiologicalReaction direction="left-to-right" evidence="20">
        <dbReference type="Rhea" id="RHEA:74112"/>
    </physiologicalReaction>
</comment>
<dbReference type="PRINTS" id="PR00370">
    <property type="entry name" value="FMOXYGENASE"/>
</dbReference>
<comment type="catalytic activity">
    <reaction evidence="24">
        <text>NADPH + O2 + H(+) = H2O2 + NADP(+)</text>
        <dbReference type="Rhea" id="RHEA:11260"/>
        <dbReference type="ChEBI" id="CHEBI:15378"/>
        <dbReference type="ChEBI" id="CHEBI:15379"/>
        <dbReference type="ChEBI" id="CHEBI:16240"/>
        <dbReference type="ChEBI" id="CHEBI:57783"/>
        <dbReference type="ChEBI" id="CHEBI:58349"/>
        <dbReference type="EC" id="1.6.3.1"/>
    </reaction>
    <physiologicalReaction direction="left-to-right" evidence="24">
        <dbReference type="Rhea" id="RHEA:11261"/>
    </physiologicalReaction>
</comment>
<comment type="catalytic activity">
    <reaction evidence="27">
        <text>trimethylamine + NADPH + O2 = trimethylamine N-oxide + NADP(+) + H2O</text>
        <dbReference type="Rhea" id="RHEA:31979"/>
        <dbReference type="ChEBI" id="CHEBI:15377"/>
        <dbReference type="ChEBI" id="CHEBI:15379"/>
        <dbReference type="ChEBI" id="CHEBI:15724"/>
        <dbReference type="ChEBI" id="CHEBI:57783"/>
        <dbReference type="ChEBI" id="CHEBI:58349"/>
        <dbReference type="ChEBI" id="CHEBI:58389"/>
        <dbReference type="EC" id="1.14.13.148"/>
    </reaction>
    <physiologicalReaction direction="left-to-right" evidence="27">
        <dbReference type="Rhea" id="RHEA:31980"/>
    </physiologicalReaction>
</comment>
<evidence type="ECO:0000256" key="1">
    <source>
        <dbReference type="ARBA" id="ARBA00001974"/>
    </source>
</evidence>
<evidence type="ECO:0000256" key="12">
    <source>
        <dbReference type="ARBA" id="ARBA00022857"/>
    </source>
</evidence>
<keyword evidence="17" id="KW-0472">Membrane</keyword>
<evidence type="ECO:0000256" key="16">
    <source>
        <dbReference type="ARBA" id="ARBA00023098"/>
    </source>
</evidence>
<evidence type="ECO:0000256" key="31">
    <source>
        <dbReference type="ARBA" id="ARBA00049443"/>
    </source>
</evidence>
<dbReference type="InterPro" id="IPR050346">
    <property type="entry name" value="FMO-like"/>
</dbReference>
<evidence type="ECO:0000256" key="28">
    <source>
        <dbReference type="ARBA" id="ARBA00048459"/>
    </source>
</evidence>
<keyword evidence="15 33" id="KW-0503">Monooxygenase</keyword>